<evidence type="ECO:0000259" key="2">
    <source>
        <dbReference type="PROSITE" id="PS50164"/>
    </source>
</evidence>
<dbReference type="Gene3D" id="3.40.1440.10">
    <property type="entry name" value="GIY-YIG endonuclease"/>
    <property type="match status" value="1"/>
</dbReference>
<sequence>MFYVYIIPSRKNGAYYIGFTQNIDLRLVAHNKSMVRSTKNKRPWSLVYQEAYETRSEVVKRERYLKSLKKRVYLENLIKQF</sequence>
<dbReference type="AlphaFoldDB" id="A0A1G2FZS8"/>
<dbReference type="PANTHER" id="PTHR34477">
    <property type="entry name" value="UPF0213 PROTEIN YHBQ"/>
    <property type="match status" value="1"/>
</dbReference>
<dbReference type="PROSITE" id="PS50164">
    <property type="entry name" value="GIY_YIG"/>
    <property type="match status" value="1"/>
</dbReference>
<accession>A0A1G2FZS8</accession>
<reference evidence="3 4" key="1">
    <citation type="journal article" date="2016" name="Nat. Commun.">
        <title>Thousands of microbial genomes shed light on interconnected biogeochemical processes in an aquifer system.</title>
        <authorList>
            <person name="Anantharaman K."/>
            <person name="Brown C.T."/>
            <person name="Hug L.A."/>
            <person name="Sharon I."/>
            <person name="Castelle C.J."/>
            <person name="Probst A.J."/>
            <person name="Thomas B.C."/>
            <person name="Singh A."/>
            <person name="Wilkins M.J."/>
            <person name="Karaoz U."/>
            <person name="Brodie E.L."/>
            <person name="Williams K.H."/>
            <person name="Hubbard S.S."/>
            <person name="Banfield J.F."/>
        </authorList>
    </citation>
    <scope>NUCLEOTIDE SEQUENCE [LARGE SCALE GENOMIC DNA]</scope>
</reference>
<gene>
    <name evidence="3" type="ORF">A2W41_04335</name>
</gene>
<comment type="caution">
    <text evidence="3">The sequence shown here is derived from an EMBL/GenBank/DDBJ whole genome shotgun (WGS) entry which is preliminary data.</text>
</comment>
<dbReference type="PANTHER" id="PTHR34477:SF1">
    <property type="entry name" value="UPF0213 PROTEIN YHBQ"/>
    <property type="match status" value="1"/>
</dbReference>
<dbReference type="InterPro" id="IPR035901">
    <property type="entry name" value="GIY-YIG_endonuc_sf"/>
</dbReference>
<feature type="domain" description="GIY-YIG" evidence="2">
    <location>
        <begin position="1"/>
        <end position="75"/>
    </location>
</feature>
<dbReference type="Pfam" id="PF01541">
    <property type="entry name" value="GIY-YIG"/>
    <property type="match status" value="1"/>
</dbReference>
<evidence type="ECO:0000313" key="3">
    <source>
        <dbReference type="EMBL" id="OGZ43556.1"/>
    </source>
</evidence>
<dbReference type="Proteomes" id="UP000176700">
    <property type="component" value="Unassembled WGS sequence"/>
</dbReference>
<dbReference type="SUPFAM" id="SSF82771">
    <property type="entry name" value="GIY-YIG endonuclease"/>
    <property type="match status" value="1"/>
</dbReference>
<name>A0A1G2FZS8_9BACT</name>
<evidence type="ECO:0000313" key="4">
    <source>
        <dbReference type="Proteomes" id="UP000176700"/>
    </source>
</evidence>
<dbReference type="EMBL" id="MHNI01000005">
    <property type="protein sequence ID" value="OGZ43556.1"/>
    <property type="molecule type" value="Genomic_DNA"/>
</dbReference>
<dbReference type="InterPro" id="IPR000305">
    <property type="entry name" value="GIY-YIG_endonuc"/>
</dbReference>
<dbReference type="InterPro" id="IPR050190">
    <property type="entry name" value="UPF0213_domain"/>
</dbReference>
<proteinExistence type="inferred from homology"/>
<dbReference type="CDD" id="cd10449">
    <property type="entry name" value="GIY-YIG_SLX1_like"/>
    <property type="match status" value="1"/>
</dbReference>
<organism evidence="3 4">
    <name type="scientific">Candidatus Ryanbacteria bacterium RIFCSPHIGHO2_01_45_13</name>
    <dbReference type="NCBI Taxonomy" id="1802112"/>
    <lineage>
        <taxon>Bacteria</taxon>
        <taxon>Candidatus Ryaniibacteriota</taxon>
    </lineage>
</organism>
<protein>
    <recommendedName>
        <fullName evidence="2">GIY-YIG domain-containing protein</fullName>
    </recommendedName>
</protein>
<comment type="similarity">
    <text evidence="1">Belongs to the UPF0213 family.</text>
</comment>
<evidence type="ECO:0000256" key="1">
    <source>
        <dbReference type="ARBA" id="ARBA00007435"/>
    </source>
</evidence>